<dbReference type="Pfam" id="PF00561">
    <property type="entry name" value="Abhydrolase_1"/>
    <property type="match status" value="1"/>
</dbReference>
<proteinExistence type="predicted"/>
<dbReference type="SUPFAM" id="SSF53474">
    <property type="entry name" value="alpha/beta-Hydrolases"/>
    <property type="match status" value="1"/>
</dbReference>
<name>A0ABV0K3W0_9CYAN</name>
<evidence type="ECO:0000313" key="2">
    <source>
        <dbReference type="EMBL" id="MEP0947471.1"/>
    </source>
</evidence>
<dbReference type="InterPro" id="IPR029058">
    <property type="entry name" value="AB_hydrolase_fold"/>
</dbReference>
<sequence length="396" mass="44456">MVTLQTSPTTPTHDQLQTTRQRIDTYVQTIAARSDRRDGAFPYYLFHGADTPVKGTVLMFHGFSAKPHQMSRLADYLFRNGFNVYQATLAGHAYVNPDKNWPQVDLKPEILIPLREKVSADPVLQHFLANLAASGDGATPTPVQMVGLMARLSKLEPRLLDIIAAIERENDPDFDRYFVSSHLTYLSDAQARLAELEALPGPIYTVGLSVGGAVALALGAKNPQRVAKVVAFAPLLEVYGGETRERYINLAGPLDVKEFGWDELRFPLGCFTAANRFGAFVQSKDNIAALWPQPTLMILTENEDAADLRTNQKFAQSLSQPSMFKRYDNHYLYTFPSEALVPHPMVDPLEVSQNMSNEYWKPMYQETFRFLTQTEFKSRSLEQINEVSDLPVIPLP</sequence>
<dbReference type="InterPro" id="IPR050228">
    <property type="entry name" value="Carboxylesterase_BioH"/>
</dbReference>
<reference evidence="2 3" key="1">
    <citation type="submission" date="2022-04" db="EMBL/GenBank/DDBJ databases">
        <title>Positive selection, recombination, and allopatry shape intraspecific diversity of widespread and dominant cyanobacteria.</title>
        <authorList>
            <person name="Wei J."/>
            <person name="Shu W."/>
            <person name="Hu C."/>
        </authorList>
    </citation>
    <scope>NUCLEOTIDE SEQUENCE [LARGE SCALE GENOMIC DNA]</scope>
    <source>
        <strain evidence="2 3">DQ-A4</strain>
    </source>
</reference>
<comment type="caution">
    <text evidence="2">The sequence shown here is derived from an EMBL/GenBank/DDBJ whole genome shotgun (WGS) entry which is preliminary data.</text>
</comment>
<dbReference type="GO" id="GO:0016787">
    <property type="term" value="F:hydrolase activity"/>
    <property type="evidence" value="ECO:0007669"/>
    <property type="project" value="UniProtKB-KW"/>
</dbReference>
<protein>
    <submittedName>
        <fullName evidence="2">Alpha/beta fold hydrolase</fullName>
    </submittedName>
</protein>
<dbReference type="InterPro" id="IPR000073">
    <property type="entry name" value="AB_hydrolase_1"/>
</dbReference>
<dbReference type="Proteomes" id="UP001482513">
    <property type="component" value="Unassembled WGS sequence"/>
</dbReference>
<gene>
    <name evidence="2" type="ORF">NC992_11365</name>
</gene>
<dbReference type="Gene3D" id="3.40.50.1820">
    <property type="entry name" value="alpha/beta hydrolase"/>
    <property type="match status" value="2"/>
</dbReference>
<dbReference type="PANTHER" id="PTHR43194">
    <property type="entry name" value="HYDROLASE ALPHA/BETA FOLD FAMILY"/>
    <property type="match status" value="1"/>
</dbReference>
<keyword evidence="2" id="KW-0378">Hydrolase</keyword>
<keyword evidence="3" id="KW-1185">Reference proteome</keyword>
<evidence type="ECO:0000259" key="1">
    <source>
        <dbReference type="Pfam" id="PF00561"/>
    </source>
</evidence>
<dbReference type="RefSeq" id="WP_190702457.1">
    <property type="nucleotide sequence ID" value="NZ_JAMPKX010000004.1"/>
</dbReference>
<feature type="domain" description="AB hydrolase-1" evidence="1">
    <location>
        <begin position="56"/>
        <end position="236"/>
    </location>
</feature>
<evidence type="ECO:0000313" key="3">
    <source>
        <dbReference type="Proteomes" id="UP001482513"/>
    </source>
</evidence>
<dbReference type="EMBL" id="JAMPKX010000004">
    <property type="protein sequence ID" value="MEP0947471.1"/>
    <property type="molecule type" value="Genomic_DNA"/>
</dbReference>
<dbReference type="PANTHER" id="PTHR43194:SF2">
    <property type="entry name" value="PEROXISOMAL MEMBRANE PROTEIN LPX1"/>
    <property type="match status" value="1"/>
</dbReference>
<accession>A0ABV0K3W0</accession>
<organism evidence="2 3">
    <name type="scientific">Leptolyngbya subtilissima DQ-A4</name>
    <dbReference type="NCBI Taxonomy" id="2933933"/>
    <lineage>
        <taxon>Bacteria</taxon>
        <taxon>Bacillati</taxon>
        <taxon>Cyanobacteriota</taxon>
        <taxon>Cyanophyceae</taxon>
        <taxon>Leptolyngbyales</taxon>
        <taxon>Leptolyngbyaceae</taxon>
        <taxon>Leptolyngbya group</taxon>
        <taxon>Leptolyngbya</taxon>
    </lineage>
</organism>